<reference evidence="4" key="1">
    <citation type="submission" date="2025-08" db="UniProtKB">
        <authorList>
            <consortium name="RefSeq"/>
        </authorList>
    </citation>
    <scope>IDENTIFICATION</scope>
    <source>
        <tissue evidence="4">Gonad</tissue>
    </source>
</reference>
<dbReference type="Pfam" id="PF00514">
    <property type="entry name" value="Arm"/>
    <property type="match status" value="1"/>
</dbReference>
<dbReference type="GO" id="GO:0007165">
    <property type="term" value="P:signal transduction"/>
    <property type="evidence" value="ECO:0007669"/>
    <property type="project" value="InterPro"/>
</dbReference>
<dbReference type="GeneID" id="109472555"/>
<dbReference type="PANTHER" id="PTHR46270">
    <property type="entry name" value="ARMADILLO-TYPE FOLD-RELATED"/>
    <property type="match status" value="1"/>
</dbReference>
<accession>A0A6P4Z9Y2</accession>
<evidence type="ECO:0000313" key="3">
    <source>
        <dbReference type="Proteomes" id="UP000515135"/>
    </source>
</evidence>
<dbReference type="Pfam" id="PF13676">
    <property type="entry name" value="TIR_2"/>
    <property type="match status" value="1"/>
</dbReference>
<protein>
    <submittedName>
        <fullName evidence="4">Uncharacterized protein LOC109472555</fullName>
    </submittedName>
</protein>
<feature type="compositionally biased region" description="Low complexity" evidence="1">
    <location>
        <begin position="17"/>
        <end position="27"/>
    </location>
</feature>
<organism evidence="3 4">
    <name type="scientific">Branchiostoma belcheri</name>
    <name type="common">Amphioxus</name>
    <dbReference type="NCBI Taxonomy" id="7741"/>
    <lineage>
        <taxon>Eukaryota</taxon>
        <taxon>Metazoa</taxon>
        <taxon>Chordata</taxon>
        <taxon>Cephalochordata</taxon>
        <taxon>Leptocardii</taxon>
        <taxon>Amphioxiformes</taxon>
        <taxon>Branchiostomatidae</taxon>
        <taxon>Branchiostoma</taxon>
    </lineage>
</organism>
<dbReference type="AlphaFoldDB" id="A0A6P4Z9Y2"/>
<feature type="domain" description="TIR" evidence="2">
    <location>
        <begin position="384"/>
        <end position="503"/>
    </location>
</feature>
<evidence type="ECO:0000256" key="1">
    <source>
        <dbReference type="SAM" id="MobiDB-lite"/>
    </source>
</evidence>
<dbReference type="SMART" id="SM00185">
    <property type="entry name" value="ARM"/>
    <property type="match status" value="3"/>
</dbReference>
<dbReference type="KEGG" id="bbel:109472555"/>
<dbReference type="InterPro" id="IPR011989">
    <property type="entry name" value="ARM-like"/>
</dbReference>
<dbReference type="InterPro" id="IPR035897">
    <property type="entry name" value="Toll_tir_struct_dom_sf"/>
</dbReference>
<feature type="region of interest" description="Disordered" evidence="1">
    <location>
        <begin position="1"/>
        <end position="27"/>
    </location>
</feature>
<dbReference type="InterPro" id="IPR016024">
    <property type="entry name" value="ARM-type_fold"/>
</dbReference>
<keyword evidence="3" id="KW-1185">Reference proteome</keyword>
<dbReference type="RefSeq" id="XP_019627897.1">
    <property type="nucleotide sequence ID" value="XM_019772338.1"/>
</dbReference>
<name>A0A6P4Z9Y2_BRABE</name>
<dbReference type="Gene3D" id="3.40.50.10140">
    <property type="entry name" value="Toll/interleukin-1 receptor homology (TIR) domain"/>
    <property type="match status" value="1"/>
</dbReference>
<evidence type="ECO:0000259" key="2">
    <source>
        <dbReference type="Pfam" id="PF13676"/>
    </source>
</evidence>
<evidence type="ECO:0000313" key="4">
    <source>
        <dbReference type="RefSeq" id="XP_019627897.1"/>
    </source>
</evidence>
<sequence length="635" mass="71757">MAEESSSINSPPDECESPVPSSSSSLSSTSVSLATVVEEMTEAIETIKNTTGDLSAVSDNTFILVTKVFDPHFTYETKSQRLYLSDHLANIGAAEVFTRNIAWLRALEHGGLSEDVWPYMEYLYLCCQNYTNFSQKFAEELGKAEIIPILVKDLQKLKETWRTDERCKDTVFNSLGTLYNISRMSPSIRPLFRENKAIGSLIPYLKADNETFKTVATLTLAYVIDEKNLGIVADPSVIRFITNLFIVTVDDETKLWTVEGTSFSATELAMGIERLAVNDTPDDNNKLTLVEEGVLPPLFKLMTEGDEEEQLHAVRAISQLAFHPRNREKIRSVIPQLQQFKQSENTDIVNAANGALWQLQDAESRQQKVVVTDDRRKASRVRHVMLSYQWDNQKTVKKIKTALEAKGYKVWMDIEKMGGSTLEAMAGAVEEAAVVLICMSRKYKESVNCRGECEYTRVRGTDIIPLKMEDSYKPDGWLGFLVGARLYFNFDCQDKFEDVMARLIKEIGDRGKEHAPEVTETDAVMELKMAAVTSKPQGQNPDEWASEDVRTWAQENQLEGDLTRLEPDDLHFLRKVKKEAPAEFYKSIADELGLKTISSRRKFCDALDNLEQTQRSQVFRQDKSVVKGSSSCQLI</sequence>
<dbReference type="InterPro" id="IPR000157">
    <property type="entry name" value="TIR_dom"/>
</dbReference>
<dbReference type="InterPro" id="IPR000225">
    <property type="entry name" value="Armadillo"/>
</dbReference>
<dbReference type="Proteomes" id="UP000515135">
    <property type="component" value="Unplaced"/>
</dbReference>
<gene>
    <name evidence="4" type="primary">LOC109472555</name>
</gene>
<dbReference type="SUPFAM" id="SSF48371">
    <property type="entry name" value="ARM repeat"/>
    <property type="match status" value="1"/>
</dbReference>
<proteinExistence type="predicted"/>
<dbReference type="OrthoDB" id="9978456at2759"/>
<dbReference type="Gene3D" id="1.25.10.10">
    <property type="entry name" value="Leucine-rich Repeat Variant"/>
    <property type="match status" value="1"/>
</dbReference>
<dbReference type="PANTHER" id="PTHR46270:SF2">
    <property type="entry name" value="TIR DOMAIN-CONTAINING PROTEIN"/>
    <property type="match status" value="1"/>
</dbReference>
<dbReference type="SUPFAM" id="SSF52200">
    <property type="entry name" value="Toll/Interleukin receptor TIR domain"/>
    <property type="match status" value="1"/>
</dbReference>